<sequence length="380" mass="42616">MSKDISADFPVSNKIYLNNASVSLMPSQSISAMNDFLISYNSLGPDSSDSACLIEEKLNNVRKIIAKIICCKSEEVILTQSTTDGINIVANGLSFDDSSNIIIRGMTHEHHSNFYPWIKLKNKISVRNLPIDSNGFFKLDDLKSNVDNNTKLLAISHALYNTGSILPVEKISASLKKEIPFFIDSAQTIGCIGTHDVSKLGCDFMSFNGSKWLCGPMGTGLFYCKKESSELLEPKTVGGESAIIENDNNLIFKDIPEKFQTGFRNYVGIVGLESSVKYLLNFGMENIRKKNQNLSNIFRDELMKIPDVVLYGPEDPDKRTSIVSFNIKNFDSEKVVKKLEKQNIILAVREIMEKKIIRVSPHFFNNESDMLKVIDEIKKL</sequence>
<proteinExistence type="predicted"/>
<organism evidence="3 4">
    <name type="scientific">Candidatus Nitrosomarinus catalinensis</name>
    <dbReference type="NCBI Taxonomy" id="1898749"/>
    <lineage>
        <taxon>Archaea</taxon>
        <taxon>Nitrososphaerota</taxon>
        <taxon>Nitrososphaeria</taxon>
        <taxon>Nitrosopumilales</taxon>
        <taxon>Nitrosopumilaceae</taxon>
        <taxon>Candidatus Nitrosomarinus</taxon>
    </lineage>
</organism>
<dbReference type="Proteomes" id="UP000249949">
    <property type="component" value="Chromosome"/>
</dbReference>
<gene>
    <name evidence="3" type="primary">iscS2_4</name>
    <name evidence="3" type="ORF">NMSP_1683</name>
</gene>
<protein>
    <submittedName>
        <fullName evidence="3">Putative cysteine desulfurase 2</fullName>
        <ecNumber evidence="3">2.8.1.7</ecNumber>
    </submittedName>
</protein>
<keyword evidence="1" id="KW-0663">Pyridoxal phosphate</keyword>
<dbReference type="KEGG" id="nct:NMSP_1683"/>
<dbReference type="InterPro" id="IPR015421">
    <property type="entry name" value="PyrdxlP-dep_Trfase_major"/>
</dbReference>
<dbReference type="EC" id="2.8.1.7" evidence="3"/>
<evidence type="ECO:0000313" key="4">
    <source>
        <dbReference type="Proteomes" id="UP000249949"/>
    </source>
</evidence>
<evidence type="ECO:0000256" key="1">
    <source>
        <dbReference type="ARBA" id="ARBA00022898"/>
    </source>
</evidence>
<accession>A0A2Z2HMQ1</accession>
<dbReference type="Gene3D" id="3.40.640.10">
    <property type="entry name" value="Type I PLP-dependent aspartate aminotransferase-like (Major domain)"/>
    <property type="match status" value="1"/>
</dbReference>
<dbReference type="EMBL" id="CP021324">
    <property type="protein sequence ID" value="ARS65281.1"/>
    <property type="molecule type" value="Genomic_DNA"/>
</dbReference>
<dbReference type="AlphaFoldDB" id="A0A2Z2HMQ1"/>
<reference evidence="3 4" key="1">
    <citation type="journal article" date="2017" name="Environ. Microbiol.">
        <title>Genome and epigenome of a novel marine Thaumarchaeota strain suggest viral infection, phosphorothioation DNA modification and multiple restriction systems.</title>
        <authorList>
            <person name="Ahlgren N.A."/>
            <person name="Chen Y."/>
            <person name="Needham D.M."/>
            <person name="Parada A.E."/>
            <person name="Sachdeva R."/>
            <person name="Trinh V."/>
            <person name="Chen T."/>
            <person name="Fuhrman J.A."/>
        </authorList>
    </citation>
    <scope>NUCLEOTIDE SEQUENCE [LARGE SCALE GENOMIC DNA]</scope>
    <source>
        <strain evidence="3 4">SPOT01</strain>
    </source>
</reference>
<dbReference type="PANTHER" id="PTHR43586:SF8">
    <property type="entry name" value="CYSTEINE DESULFURASE 1, CHLOROPLASTIC"/>
    <property type="match status" value="1"/>
</dbReference>
<dbReference type="Gene3D" id="3.90.1150.10">
    <property type="entry name" value="Aspartate Aminotransferase, domain 1"/>
    <property type="match status" value="1"/>
</dbReference>
<evidence type="ECO:0000313" key="3">
    <source>
        <dbReference type="EMBL" id="ARS65281.1"/>
    </source>
</evidence>
<dbReference type="InterPro" id="IPR000192">
    <property type="entry name" value="Aminotrans_V_dom"/>
</dbReference>
<dbReference type="PANTHER" id="PTHR43586">
    <property type="entry name" value="CYSTEINE DESULFURASE"/>
    <property type="match status" value="1"/>
</dbReference>
<dbReference type="SUPFAM" id="SSF53383">
    <property type="entry name" value="PLP-dependent transferases"/>
    <property type="match status" value="1"/>
</dbReference>
<dbReference type="InterPro" id="IPR015422">
    <property type="entry name" value="PyrdxlP-dep_Trfase_small"/>
</dbReference>
<keyword evidence="4" id="KW-1185">Reference proteome</keyword>
<keyword evidence="3" id="KW-0808">Transferase</keyword>
<feature type="domain" description="Aminotransferase class V" evidence="2">
    <location>
        <begin position="15"/>
        <end position="346"/>
    </location>
</feature>
<dbReference type="Pfam" id="PF00266">
    <property type="entry name" value="Aminotran_5"/>
    <property type="match status" value="1"/>
</dbReference>
<evidence type="ECO:0000259" key="2">
    <source>
        <dbReference type="Pfam" id="PF00266"/>
    </source>
</evidence>
<dbReference type="GO" id="GO:0031071">
    <property type="term" value="F:cysteine desulfurase activity"/>
    <property type="evidence" value="ECO:0007669"/>
    <property type="project" value="UniProtKB-EC"/>
</dbReference>
<name>A0A2Z2HMQ1_9ARCH</name>
<dbReference type="InterPro" id="IPR015424">
    <property type="entry name" value="PyrdxlP-dep_Trfase"/>
</dbReference>